<evidence type="ECO:0000313" key="2">
    <source>
        <dbReference type="EMBL" id="QCE07037.1"/>
    </source>
</evidence>
<organism evidence="2 3">
    <name type="scientific">Vigna unguiculata</name>
    <name type="common">Cowpea</name>
    <dbReference type="NCBI Taxonomy" id="3917"/>
    <lineage>
        <taxon>Eukaryota</taxon>
        <taxon>Viridiplantae</taxon>
        <taxon>Streptophyta</taxon>
        <taxon>Embryophyta</taxon>
        <taxon>Tracheophyta</taxon>
        <taxon>Spermatophyta</taxon>
        <taxon>Magnoliopsida</taxon>
        <taxon>eudicotyledons</taxon>
        <taxon>Gunneridae</taxon>
        <taxon>Pentapetalae</taxon>
        <taxon>rosids</taxon>
        <taxon>fabids</taxon>
        <taxon>Fabales</taxon>
        <taxon>Fabaceae</taxon>
        <taxon>Papilionoideae</taxon>
        <taxon>50 kb inversion clade</taxon>
        <taxon>NPAAA clade</taxon>
        <taxon>indigoferoid/millettioid clade</taxon>
        <taxon>Phaseoleae</taxon>
        <taxon>Vigna</taxon>
    </lineage>
</organism>
<evidence type="ECO:0000256" key="1">
    <source>
        <dbReference type="SAM" id="MobiDB-lite"/>
    </source>
</evidence>
<keyword evidence="3" id="KW-1185">Reference proteome</keyword>
<dbReference type="Proteomes" id="UP000501690">
    <property type="component" value="Linkage Group LG9"/>
</dbReference>
<feature type="region of interest" description="Disordered" evidence="1">
    <location>
        <begin position="128"/>
        <end position="148"/>
    </location>
</feature>
<protein>
    <submittedName>
        <fullName evidence="2">Uncharacterized protein</fullName>
    </submittedName>
</protein>
<gene>
    <name evidence="2" type="ORF">DEO72_LG9g2053</name>
</gene>
<proteinExistence type="predicted"/>
<evidence type="ECO:0000313" key="3">
    <source>
        <dbReference type="Proteomes" id="UP000501690"/>
    </source>
</evidence>
<sequence>MVRVAVWRVRADLWWTRPDVVVRCGGTVQKHWCRCVNLVRSRYSRWRIAGHGGSVAGAVHIFRSVEHESGALAGEDAETLQWSTTGATAARKWRCEGCDGAATRMKLRDVAAFVCLLRRVSGTEDGGGSRKVQGCRRDPWMTRGKSSPSQKLGSRRCYGGYCNGVFVTLLRETMVRVAVWRVRADLWWTRPDVVVRCGGTVQKHWCRCVNLVRSRYSRWRIAGHGGSVAGAVHIFRSVEHESGALAGEDAETLQWSTTGATAARKWRDGGRLSWTLLLQVRGLRWSCYKDEASRRGSVCLPSPASFRHGGWWWQPQSARLPARSMVATVMECEARVSALWEMKKMMTRQCLIGAYVFARISAT</sequence>
<name>A0A4D6N4V0_VIGUN</name>
<reference evidence="2 3" key="1">
    <citation type="submission" date="2019-04" db="EMBL/GenBank/DDBJ databases">
        <title>An improved genome assembly and genetic linkage map for asparagus bean, Vigna unguiculata ssp. sesquipedialis.</title>
        <authorList>
            <person name="Xia Q."/>
            <person name="Zhang R."/>
            <person name="Dong Y."/>
        </authorList>
    </citation>
    <scope>NUCLEOTIDE SEQUENCE [LARGE SCALE GENOMIC DNA]</scope>
    <source>
        <tissue evidence="2">Leaf</tissue>
    </source>
</reference>
<accession>A0A4D6N4V0</accession>
<dbReference type="EMBL" id="CP039353">
    <property type="protein sequence ID" value="QCE07037.1"/>
    <property type="molecule type" value="Genomic_DNA"/>
</dbReference>
<dbReference type="AlphaFoldDB" id="A0A4D6N4V0"/>